<sequence length="79" mass="8693">MIYKIKDMATNKHNSDENKNRQKPEKGANSQPMPKNHSNEANHKGATDLGTDGTKATASQQQGQGAWRAKDSNDQGKKK</sequence>
<feature type="compositionally biased region" description="Basic and acidic residues" evidence="1">
    <location>
        <begin position="68"/>
        <end position="79"/>
    </location>
</feature>
<dbReference type="Proteomes" id="UP000634043">
    <property type="component" value="Unassembled WGS sequence"/>
</dbReference>
<proteinExistence type="predicted"/>
<comment type="caution">
    <text evidence="2">The sequence shown here is derived from an EMBL/GenBank/DDBJ whole genome shotgun (WGS) entry which is preliminary data.</text>
</comment>
<protein>
    <submittedName>
        <fullName evidence="2">Uncharacterized protein</fullName>
    </submittedName>
</protein>
<evidence type="ECO:0000256" key="1">
    <source>
        <dbReference type="SAM" id="MobiDB-lite"/>
    </source>
</evidence>
<name>A0ABQ1WFI4_9BACT</name>
<gene>
    <name evidence="2" type="ORF">GCM10011323_34770</name>
</gene>
<feature type="compositionally biased region" description="Polar residues" evidence="1">
    <location>
        <begin position="54"/>
        <end position="64"/>
    </location>
</feature>
<feature type="compositionally biased region" description="Basic and acidic residues" evidence="1">
    <location>
        <begin position="37"/>
        <end position="46"/>
    </location>
</feature>
<keyword evidence="3" id="KW-1185">Reference proteome</keyword>
<organism evidence="2 3">
    <name type="scientific">Pontibacter amylolyticus</name>
    <dbReference type="NCBI Taxonomy" id="1424080"/>
    <lineage>
        <taxon>Bacteria</taxon>
        <taxon>Pseudomonadati</taxon>
        <taxon>Bacteroidota</taxon>
        <taxon>Cytophagia</taxon>
        <taxon>Cytophagales</taxon>
        <taxon>Hymenobacteraceae</taxon>
        <taxon>Pontibacter</taxon>
    </lineage>
</organism>
<accession>A0ABQ1WFI4</accession>
<evidence type="ECO:0000313" key="3">
    <source>
        <dbReference type="Proteomes" id="UP000634043"/>
    </source>
</evidence>
<feature type="region of interest" description="Disordered" evidence="1">
    <location>
        <begin position="1"/>
        <end position="79"/>
    </location>
</feature>
<reference evidence="3" key="1">
    <citation type="journal article" date="2019" name="Int. J. Syst. Evol. Microbiol.">
        <title>The Global Catalogue of Microorganisms (GCM) 10K type strain sequencing project: providing services to taxonomists for standard genome sequencing and annotation.</title>
        <authorList>
            <consortium name="The Broad Institute Genomics Platform"/>
            <consortium name="The Broad Institute Genome Sequencing Center for Infectious Disease"/>
            <person name="Wu L."/>
            <person name="Ma J."/>
        </authorList>
    </citation>
    <scope>NUCLEOTIDE SEQUENCE [LARGE SCALE GENOMIC DNA]</scope>
    <source>
        <strain evidence="3">CGMCC 1.12749</strain>
    </source>
</reference>
<feature type="compositionally biased region" description="Basic and acidic residues" evidence="1">
    <location>
        <begin position="1"/>
        <end position="26"/>
    </location>
</feature>
<evidence type="ECO:0000313" key="2">
    <source>
        <dbReference type="EMBL" id="GGG28435.1"/>
    </source>
</evidence>
<dbReference type="EMBL" id="BMFP01000008">
    <property type="protein sequence ID" value="GGG28435.1"/>
    <property type="molecule type" value="Genomic_DNA"/>
</dbReference>